<name>A0A1W0XFB0_HYPEX</name>
<sequence>MACGYPKPPTYNNISSNYNHNIDFLYGGTAPHVFSLVSSRCFMWHLVSGKYTDLIKMTQDHPDFSAVNLHDLSRRLHRLEHDHQGLQKAVETLQLANESLEAKNQALEREVLQLRTVQNDRAIGTNNAFAEIERDMEDADETFRQICAALRVVDERIPLGLDVDWLKAGSDAAAAPAKVRNTREGILKSRSRKPSLQPGQQQPQQATIPAGNCRSVSISGERPIPSNLEERLRLAEDKLKRLCKVQEVSDRSLAEAQKTISDLHVNLRPAQVLAKKFVDANGWTEKELSHWRNVLSADGSYGSPLLLAAAPEGVGGGAIGAGTTGKKPGKTVTIQREAHSVPASRDPDLLVAPRSAAGNDAKLRRHMRRKSSSDLLFVPPPGDTRPMSLFYCTIM</sequence>
<evidence type="ECO:0000256" key="2">
    <source>
        <dbReference type="SAM" id="MobiDB-lite"/>
    </source>
</evidence>
<dbReference type="AlphaFoldDB" id="A0A1W0XFB0"/>
<organism evidence="3 4">
    <name type="scientific">Hypsibius exemplaris</name>
    <name type="common">Freshwater tardigrade</name>
    <dbReference type="NCBI Taxonomy" id="2072580"/>
    <lineage>
        <taxon>Eukaryota</taxon>
        <taxon>Metazoa</taxon>
        <taxon>Ecdysozoa</taxon>
        <taxon>Tardigrada</taxon>
        <taxon>Eutardigrada</taxon>
        <taxon>Parachela</taxon>
        <taxon>Hypsibioidea</taxon>
        <taxon>Hypsibiidae</taxon>
        <taxon>Hypsibius</taxon>
    </lineage>
</organism>
<evidence type="ECO:0000313" key="3">
    <source>
        <dbReference type="EMBL" id="OQV26041.1"/>
    </source>
</evidence>
<evidence type="ECO:0000256" key="1">
    <source>
        <dbReference type="SAM" id="Coils"/>
    </source>
</evidence>
<reference evidence="4" key="1">
    <citation type="submission" date="2017-01" db="EMBL/GenBank/DDBJ databases">
        <title>Comparative genomics of anhydrobiosis in the tardigrade Hypsibius dujardini.</title>
        <authorList>
            <person name="Yoshida Y."/>
            <person name="Koutsovoulos G."/>
            <person name="Laetsch D."/>
            <person name="Stevens L."/>
            <person name="Kumar S."/>
            <person name="Horikawa D."/>
            <person name="Ishino K."/>
            <person name="Komine S."/>
            <person name="Tomita M."/>
            <person name="Blaxter M."/>
            <person name="Arakawa K."/>
        </authorList>
    </citation>
    <scope>NUCLEOTIDE SEQUENCE [LARGE SCALE GENOMIC DNA]</scope>
    <source>
        <strain evidence="4">Z151</strain>
    </source>
</reference>
<comment type="caution">
    <text evidence="3">The sequence shown here is derived from an EMBL/GenBank/DDBJ whole genome shotgun (WGS) entry which is preliminary data.</text>
</comment>
<feature type="coiled-coil region" evidence="1">
    <location>
        <begin position="69"/>
        <end position="117"/>
    </location>
</feature>
<dbReference type="EMBL" id="MTYJ01000001">
    <property type="protein sequence ID" value="OQV26041.1"/>
    <property type="molecule type" value="Genomic_DNA"/>
</dbReference>
<keyword evidence="1" id="KW-0175">Coiled coil</keyword>
<protein>
    <submittedName>
        <fullName evidence="3">Uncharacterized protein</fullName>
    </submittedName>
</protein>
<keyword evidence="4" id="KW-1185">Reference proteome</keyword>
<gene>
    <name evidence="3" type="ORF">BV898_00171</name>
</gene>
<proteinExistence type="predicted"/>
<evidence type="ECO:0000313" key="4">
    <source>
        <dbReference type="Proteomes" id="UP000192578"/>
    </source>
</evidence>
<feature type="region of interest" description="Disordered" evidence="2">
    <location>
        <begin position="188"/>
        <end position="222"/>
    </location>
</feature>
<accession>A0A1W0XFB0</accession>
<dbReference type="Proteomes" id="UP000192578">
    <property type="component" value="Unassembled WGS sequence"/>
</dbReference>